<feature type="chain" id="PRO_5020902649" evidence="1">
    <location>
        <begin position="26"/>
        <end position="605"/>
    </location>
</feature>
<dbReference type="Proteomes" id="UP000295399">
    <property type="component" value="Unassembled WGS sequence"/>
</dbReference>
<accession>A0A4V6NQX9</accession>
<dbReference type="PANTHER" id="PTHR33361">
    <property type="entry name" value="GLR0591 PROTEIN"/>
    <property type="match status" value="1"/>
</dbReference>
<comment type="caution">
    <text evidence="2">The sequence shown here is derived from an EMBL/GenBank/DDBJ whole genome shotgun (WGS) entry which is preliminary data.</text>
</comment>
<gene>
    <name evidence="2" type="ORF">EV659_101370</name>
</gene>
<dbReference type="EMBL" id="SLXO01000001">
    <property type="protein sequence ID" value="TCP38466.1"/>
    <property type="molecule type" value="Genomic_DNA"/>
</dbReference>
<reference evidence="2 3" key="1">
    <citation type="submission" date="2019-03" db="EMBL/GenBank/DDBJ databases">
        <title>Genomic Encyclopedia of Type Strains, Phase IV (KMG-IV): sequencing the most valuable type-strain genomes for metagenomic binning, comparative biology and taxonomic classification.</title>
        <authorList>
            <person name="Goeker M."/>
        </authorList>
    </citation>
    <scope>NUCLEOTIDE SEQUENCE [LARGE SCALE GENOMIC DNA]</scope>
    <source>
        <strain evidence="2 3">DSM 2132</strain>
    </source>
</reference>
<feature type="signal peptide" evidence="1">
    <location>
        <begin position="1"/>
        <end position="25"/>
    </location>
</feature>
<keyword evidence="3" id="KW-1185">Reference proteome</keyword>
<evidence type="ECO:0000256" key="1">
    <source>
        <dbReference type="SAM" id="SignalP"/>
    </source>
</evidence>
<sequence length="605" mass="66105">MSILRGRTAALAVALSLSLSGPVAGAHVCADRASDPAVAAALAAALDAADARLVSLDPLGALRRGDRSRAASFGAPLADATLEARRAAHAATLADLDAIEPEALGQADRLAYRVLRYETEHALKTIRSGAARIDQLTPLDTYYGAQVSFPDLSTGSGTVRFETAADFEAGLARMDGYVAHLDRMVARLGQGLDSGHVQARLVVDQVIGQLDAMLASPLADSPFLKPFDAPGLTLDAEAGARLEAAYEAKVAQAIRPAYARLRAFLADTYRARARTRPGLSAMTDGAMRYRLAVERYTTTRLTPDEIHAFGRAEVARLTEALEDARARAGFDGSLQDFFTFLRTDDRFYFDRPAPLFAGWKEIEADVRAAMPRLFDAMPAARFAIRPLPVAGENRGAGYYQAPPADGSAPGILFVNVSDMRSRPKYYMETLLLHEGIPGHHYQLSLVREQPGLPDKLRYGRFTAYTEGWGLYAESLGRDLGMFDDPYQWFGRLDYEMIRAIRLVVDTGLHHKGWSRQQAIDYMLAHTSMAPKDVTLEIDRYISMPGQALAYKIGEAVLQRLRDRAEAAFGDAFDIRAFHTQLLDTGALPLDLLEAKIDRWIACAAP</sequence>
<keyword evidence="1" id="KW-0732">Signal</keyword>
<evidence type="ECO:0000313" key="3">
    <source>
        <dbReference type="Proteomes" id="UP000295399"/>
    </source>
</evidence>
<dbReference type="Pfam" id="PF05960">
    <property type="entry name" value="DUF885"/>
    <property type="match status" value="1"/>
</dbReference>
<dbReference type="OrthoDB" id="9763405at2"/>
<dbReference type="InParanoid" id="A0A4V6NQX9"/>
<dbReference type="AlphaFoldDB" id="A0A4V6NQX9"/>
<dbReference type="PANTHER" id="PTHR33361:SF16">
    <property type="entry name" value="DUF885 DOMAIN-CONTAINING PROTEIN"/>
    <property type="match status" value="1"/>
</dbReference>
<proteinExistence type="predicted"/>
<organism evidence="2 3">
    <name type="scientific">Rhodothalassium salexigens DSM 2132</name>
    <dbReference type="NCBI Taxonomy" id="1188247"/>
    <lineage>
        <taxon>Bacteria</taxon>
        <taxon>Pseudomonadati</taxon>
        <taxon>Pseudomonadota</taxon>
        <taxon>Alphaproteobacteria</taxon>
        <taxon>Rhodothalassiales</taxon>
        <taxon>Rhodothalassiaceae</taxon>
        <taxon>Rhodothalassium</taxon>
    </lineage>
</organism>
<protein>
    <submittedName>
        <fullName evidence="2">Uncharacterized protein (DUF885 family)</fullName>
    </submittedName>
</protein>
<evidence type="ECO:0000313" key="2">
    <source>
        <dbReference type="EMBL" id="TCP38466.1"/>
    </source>
</evidence>
<name>A0A4V6NQX9_RHOSA</name>
<dbReference type="InterPro" id="IPR010281">
    <property type="entry name" value="DUF885"/>
</dbReference>
<dbReference type="RefSeq" id="WP_132706908.1">
    <property type="nucleotide sequence ID" value="NZ_JACIGF010000001.1"/>
</dbReference>